<dbReference type="Gramene" id="OIT31993">
    <property type="protein sequence ID" value="OIT31993"/>
    <property type="gene ID" value="A4A49_11974"/>
</dbReference>
<accession>A0A314KRT5</accession>
<evidence type="ECO:0000313" key="1">
    <source>
        <dbReference type="EMBL" id="OIT31993.1"/>
    </source>
</evidence>
<proteinExistence type="predicted"/>
<reference evidence="1" key="1">
    <citation type="submission" date="2016-11" db="EMBL/GenBank/DDBJ databases">
        <title>The genome of Nicotiana attenuata.</title>
        <authorList>
            <person name="Xu S."/>
            <person name="Brockmoeller T."/>
            <person name="Gaquerel E."/>
            <person name="Navarro A."/>
            <person name="Kuhl H."/>
            <person name="Gase K."/>
            <person name="Ling Z."/>
            <person name="Zhou W."/>
            <person name="Kreitzer C."/>
            <person name="Stanke M."/>
            <person name="Tang H."/>
            <person name="Lyons E."/>
            <person name="Pandey P."/>
            <person name="Pandey S.P."/>
            <person name="Timmermann B."/>
            <person name="Baldwin I.T."/>
        </authorList>
    </citation>
    <scope>NUCLEOTIDE SEQUENCE [LARGE SCALE GENOMIC DNA]</scope>
    <source>
        <strain evidence="1">UT</strain>
    </source>
</reference>
<dbReference type="Proteomes" id="UP000187609">
    <property type="component" value="Unassembled WGS sequence"/>
</dbReference>
<organism evidence="1 2">
    <name type="scientific">Nicotiana attenuata</name>
    <name type="common">Coyote tobacco</name>
    <dbReference type="NCBI Taxonomy" id="49451"/>
    <lineage>
        <taxon>Eukaryota</taxon>
        <taxon>Viridiplantae</taxon>
        <taxon>Streptophyta</taxon>
        <taxon>Embryophyta</taxon>
        <taxon>Tracheophyta</taxon>
        <taxon>Spermatophyta</taxon>
        <taxon>Magnoliopsida</taxon>
        <taxon>eudicotyledons</taxon>
        <taxon>Gunneridae</taxon>
        <taxon>Pentapetalae</taxon>
        <taxon>asterids</taxon>
        <taxon>lamiids</taxon>
        <taxon>Solanales</taxon>
        <taxon>Solanaceae</taxon>
        <taxon>Nicotianoideae</taxon>
        <taxon>Nicotianeae</taxon>
        <taxon>Nicotiana</taxon>
    </lineage>
</organism>
<comment type="caution">
    <text evidence="1">The sequence shown here is derived from an EMBL/GenBank/DDBJ whole genome shotgun (WGS) entry which is preliminary data.</text>
</comment>
<evidence type="ECO:0000313" key="2">
    <source>
        <dbReference type="Proteomes" id="UP000187609"/>
    </source>
</evidence>
<dbReference type="EMBL" id="MJEQ01001152">
    <property type="protein sequence ID" value="OIT31993.1"/>
    <property type="molecule type" value="Genomic_DNA"/>
</dbReference>
<dbReference type="AlphaFoldDB" id="A0A314KRT5"/>
<protein>
    <submittedName>
        <fullName evidence="1">Uncharacterized protein</fullName>
    </submittedName>
</protein>
<keyword evidence="2" id="KW-1185">Reference proteome</keyword>
<sequence>MEVKRHAEEERRMIAKEVVEQFQRDERSAIVDGVLIKVKEYFDEKFEKLFKIVDKSNGMDDVDFDLMKYRQYDRMNDSSNIYRILMLLMMHRIKSQMKMLHVKKWILKAINMLNNKLKRNVPVDIAKGNLFGDGDHAPVATEELTSSDVCTTIEKGNCGVENSCASIDTTQTLSDDAELNEDRIEKILQENTPMLLDVAAQLNETGGVDIDKGMQPGETTVEDKRQERLNAAQKEIGELIRLYEKGEIHLFTPIGTQTGISEGNGSGSVGMQTPSVSQHLDQISSDALEFLPNPKRRKMSSSPNVLCDTSDIPDFNLCSFSLGSTQVTSSEGNSIAVVVGEERQEHREQQGVGQVSATMAVDFSSAAEPQQLVITEQQEEQAKRKPDKKGKRIRMESIWLKSPYVIPKQKRRGQDWRVGKTTRRCPFHYVNQDSGLMQRFTDWLKTDASEYNSNPFRLAGIDIPKSFFTEFMDSTSDLSDEVSY</sequence>
<gene>
    <name evidence="1" type="ORF">A4A49_11974</name>
</gene>
<name>A0A314KRT5_NICAT</name>